<dbReference type="EMBL" id="FPJE01000010">
    <property type="protein sequence ID" value="SFW52800.1"/>
    <property type="molecule type" value="Genomic_DNA"/>
</dbReference>
<evidence type="ECO:0000313" key="3">
    <source>
        <dbReference type="Proteomes" id="UP000182248"/>
    </source>
</evidence>
<dbReference type="RefSeq" id="WP_072317370.1">
    <property type="nucleotide sequence ID" value="NZ_FPJE01000010.1"/>
</dbReference>
<dbReference type="PROSITE" id="PS50910">
    <property type="entry name" value="HEPN"/>
    <property type="match status" value="1"/>
</dbReference>
<evidence type="ECO:0000259" key="1">
    <source>
        <dbReference type="PROSITE" id="PS50910"/>
    </source>
</evidence>
<proteinExistence type="predicted"/>
<dbReference type="OrthoDB" id="1446962at2"/>
<organism evidence="2 3">
    <name type="scientific">Sinomicrobium oceani</name>
    <dbReference type="NCBI Taxonomy" id="1150368"/>
    <lineage>
        <taxon>Bacteria</taxon>
        <taxon>Pseudomonadati</taxon>
        <taxon>Bacteroidota</taxon>
        <taxon>Flavobacteriia</taxon>
        <taxon>Flavobacteriales</taxon>
        <taxon>Flavobacteriaceae</taxon>
        <taxon>Sinomicrobium</taxon>
    </lineage>
</organism>
<feature type="domain" description="HEPN" evidence="1">
    <location>
        <begin position="122"/>
        <end position="241"/>
    </location>
</feature>
<evidence type="ECO:0000313" key="2">
    <source>
        <dbReference type="EMBL" id="SFW52800.1"/>
    </source>
</evidence>
<keyword evidence="3" id="KW-1185">Reference proteome</keyword>
<dbReference type="Proteomes" id="UP000182248">
    <property type="component" value="Unassembled WGS sequence"/>
</dbReference>
<gene>
    <name evidence="2" type="ORF">SAMN02927921_02157</name>
</gene>
<protein>
    <recommendedName>
        <fullName evidence="1">HEPN domain-containing protein</fullName>
    </recommendedName>
</protein>
<sequence>MNTEISYIVHKVVAIMDVTYVYAFPIAEQTGVLILTAAPNRPNKNLPSVSDIFAQYPEYRYRVYTEHTARTQLEQGNLFFLHACMPGHLQYCGPDTQAPELLSAAQLQPLLSKARSCFERDYDKAVSFSRGAQFFLEAGQMPPTAFMLHQAFELAYRAAECLVMGREKVCHRIGTHQQYILAHVPQLGQVFAPEKEPDATLLHLIDRAYHEVRYGAYEIRPEQLTVLQAKLDKVLALTEKEFLLRYYACKKGLEDMVQRQAQDCRPLPELAERFRALLGTGGELAPVANEEDLRQAIHGMIKNYFAEVQGAMQLLDSLIALYGEVDKTVDNPGLRYMPA</sequence>
<name>A0A1K1PYT0_9FLAO</name>
<dbReference type="Gene3D" id="1.20.120.330">
    <property type="entry name" value="Nucleotidyltransferases domain 2"/>
    <property type="match status" value="1"/>
</dbReference>
<dbReference type="InterPro" id="IPR007842">
    <property type="entry name" value="HEPN_dom"/>
</dbReference>
<accession>A0A1K1PYT0</accession>
<dbReference type="SUPFAM" id="SSF81593">
    <property type="entry name" value="Nucleotidyltransferase substrate binding subunit/domain"/>
    <property type="match status" value="1"/>
</dbReference>
<reference evidence="2 3" key="1">
    <citation type="submission" date="2016-11" db="EMBL/GenBank/DDBJ databases">
        <authorList>
            <person name="Jaros S."/>
            <person name="Januszkiewicz K."/>
            <person name="Wedrychowicz H."/>
        </authorList>
    </citation>
    <scope>NUCLEOTIDE SEQUENCE [LARGE SCALE GENOMIC DNA]</scope>
    <source>
        <strain evidence="2 3">CGMCC 1.12145</strain>
    </source>
</reference>
<dbReference type="AlphaFoldDB" id="A0A1K1PYT0"/>